<feature type="disulfide bond" evidence="6">
    <location>
        <begin position="76"/>
        <end position="86"/>
    </location>
</feature>
<sequence length="111" mass="12347">MLIFGALPTLYMELLLGQRMGKGAIGIWDMCPIFRGIGLAQVTMAFLVALFYNTIIAWSFYFFFASITTRLPWLHCNPFAGSSPECRDSAGIALDRTDASNVSLSSTEYFE</sequence>
<evidence type="ECO:0000256" key="6">
    <source>
        <dbReference type="PIRSR" id="PIRSR600175-2"/>
    </source>
</evidence>
<keyword evidence="9" id="KW-1185">Reference proteome</keyword>
<keyword evidence="5 7" id="KW-0472">Membrane</keyword>
<evidence type="ECO:0000256" key="1">
    <source>
        <dbReference type="ARBA" id="ARBA00004141"/>
    </source>
</evidence>
<dbReference type="Pfam" id="PF00209">
    <property type="entry name" value="SNF"/>
    <property type="match status" value="1"/>
</dbReference>
<evidence type="ECO:0008006" key="10">
    <source>
        <dbReference type="Google" id="ProtNLM"/>
    </source>
</evidence>
<feature type="transmembrane region" description="Helical" evidence="7">
    <location>
        <begin position="44"/>
        <end position="64"/>
    </location>
</feature>
<evidence type="ECO:0000256" key="2">
    <source>
        <dbReference type="ARBA" id="ARBA00022448"/>
    </source>
</evidence>
<dbReference type="GO" id="GO:0035725">
    <property type="term" value="P:sodium ion transmembrane transport"/>
    <property type="evidence" value="ECO:0007669"/>
    <property type="project" value="TreeGrafter"/>
</dbReference>
<evidence type="ECO:0000256" key="5">
    <source>
        <dbReference type="ARBA" id="ARBA00023136"/>
    </source>
</evidence>
<organism evidence="8 9">
    <name type="scientific">Protopolystoma xenopodis</name>
    <dbReference type="NCBI Taxonomy" id="117903"/>
    <lineage>
        <taxon>Eukaryota</taxon>
        <taxon>Metazoa</taxon>
        <taxon>Spiralia</taxon>
        <taxon>Lophotrochozoa</taxon>
        <taxon>Platyhelminthes</taxon>
        <taxon>Monogenea</taxon>
        <taxon>Polyopisthocotylea</taxon>
        <taxon>Polystomatidea</taxon>
        <taxon>Polystomatidae</taxon>
        <taxon>Protopolystoma</taxon>
    </lineage>
</organism>
<dbReference type="PANTHER" id="PTHR11616:SF240">
    <property type="entry name" value="BLOATED TUBULES, ISOFORM B-RELATED"/>
    <property type="match status" value="1"/>
</dbReference>
<dbReference type="InterPro" id="IPR000175">
    <property type="entry name" value="Na/ntran_symport"/>
</dbReference>
<dbReference type="PANTHER" id="PTHR11616">
    <property type="entry name" value="SODIUM/CHLORIDE DEPENDENT TRANSPORTER"/>
    <property type="match status" value="1"/>
</dbReference>
<keyword evidence="6" id="KW-1015">Disulfide bond</keyword>
<accession>A0A3S5AFA1</accession>
<dbReference type="SUPFAM" id="SSF161070">
    <property type="entry name" value="SNF-like"/>
    <property type="match status" value="1"/>
</dbReference>
<evidence type="ECO:0000256" key="3">
    <source>
        <dbReference type="ARBA" id="ARBA00022692"/>
    </source>
</evidence>
<gene>
    <name evidence="8" type="ORF">PXEA_LOCUS15881</name>
</gene>
<dbReference type="EMBL" id="CAAALY010056431">
    <property type="protein sequence ID" value="VEL22441.1"/>
    <property type="molecule type" value="Genomic_DNA"/>
</dbReference>
<keyword evidence="4 7" id="KW-1133">Transmembrane helix</keyword>
<evidence type="ECO:0000256" key="7">
    <source>
        <dbReference type="SAM" id="Phobius"/>
    </source>
</evidence>
<dbReference type="PROSITE" id="PS50267">
    <property type="entry name" value="NA_NEUROTRAN_SYMP_3"/>
    <property type="match status" value="1"/>
</dbReference>
<evidence type="ECO:0000256" key="4">
    <source>
        <dbReference type="ARBA" id="ARBA00022989"/>
    </source>
</evidence>
<reference evidence="8" key="1">
    <citation type="submission" date="2018-11" db="EMBL/GenBank/DDBJ databases">
        <authorList>
            <consortium name="Pathogen Informatics"/>
        </authorList>
    </citation>
    <scope>NUCLEOTIDE SEQUENCE</scope>
</reference>
<dbReference type="Proteomes" id="UP000784294">
    <property type="component" value="Unassembled WGS sequence"/>
</dbReference>
<evidence type="ECO:0000313" key="9">
    <source>
        <dbReference type="Proteomes" id="UP000784294"/>
    </source>
</evidence>
<comment type="subcellular location">
    <subcellularLocation>
        <location evidence="1">Membrane</location>
        <topology evidence="1">Multi-pass membrane protein</topology>
    </subcellularLocation>
</comment>
<dbReference type="GO" id="GO:0005886">
    <property type="term" value="C:plasma membrane"/>
    <property type="evidence" value="ECO:0007669"/>
    <property type="project" value="TreeGrafter"/>
</dbReference>
<name>A0A3S5AFA1_9PLAT</name>
<keyword evidence="3 7" id="KW-0812">Transmembrane</keyword>
<comment type="caution">
    <text evidence="8">The sequence shown here is derived from an EMBL/GenBank/DDBJ whole genome shotgun (WGS) entry which is preliminary data.</text>
</comment>
<dbReference type="AlphaFoldDB" id="A0A3S5AFA1"/>
<dbReference type="InterPro" id="IPR037272">
    <property type="entry name" value="SNS_sf"/>
</dbReference>
<proteinExistence type="predicted"/>
<keyword evidence="2" id="KW-0813">Transport</keyword>
<evidence type="ECO:0000313" key="8">
    <source>
        <dbReference type="EMBL" id="VEL22441.1"/>
    </source>
</evidence>
<protein>
    <recommendedName>
        <fullName evidence="10">Transporter</fullName>
    </recommendedName>
</protein>
<dbReference type="GO" id="GO:0006865">
    <property type="term" value="P:amino acid transport"/>
    <property type="evidence" value="ECO:0007669"/>
    <property type="project" value="TreeGrafter"/>
</dbReference>
<dbReference type="OrthoDB" id="6581954at2759"/>